<sequence>MDLLSLGARSRKTGLTPKENLKRDKYDMEDVDAFFEDDDKGVDAGSVKRNSINSQMSHRSISSGSSVLSETPKQRDSLNNVARKIDFTEAEAERFRLSVVSMSDRSGKKPNKSVPLRSPLHEATKGRSTGFDHHNYDEYETDNFDFSNEQEATLSPIPIPDIDSPPVGSPVTQKPARQSKTPATSNSRGTSKKAASLTKQMALGSKSINDNQKWINSGFSLSDIDSEPSAEIISPPPTAKKNAQRQVETIVRPSPLPSPPPDGLRRSKRTKIAPLAFWRNERIVYTRADELEEKDGKLADDIHNIPLREIKEVVHIPERGNAQSRSRRSSRPRNLRANKSRNNRRPTPAELSGRFAGSEWIKDKYLSLDVFETPDSNSRHDRRIAWAPDSVTYTDHLIESSDPDVAENFKVATLFNEDRDFIACAMLQLPVDGFKLSRSSAGSVYIFHVVEGDVEVTLNDSTFVVTRACSFEVPRGNIYGFKNVGTEAATLFFVQSQPHLGEAQSDTDDSE</sequence>
<feature type="compositionally biased region" description="Polar residues" evidence="5">
    <location>
        <begin position="48"/>
        <end position="71"/>
    </location>
</feature>
<evidence type="ECO:0000256" key="2">
    <source>
        <dbReference type="ARBA" id="ARBA00010291"/>
    </source>
</evidence>
<name>A5DJH8_PICGU</name>
<feature type="compositionally biased region" description="Low complexity" evidence="5">
    <location>
        <begin position="160"/>
        <end position="171"/>
    </location>
</feature>
<evidence type="ECO:0000313" key="7">
    <source>
        <dbReference type="EMBL" id="EDK39331.2"/>
    </source>
</evidence>
<feature type="compositionally biased region" description="Basic residues" evidence="5">
    <location>
        <begin position="325"/>
        <end position="344"/>
    </location>
</feature>
<evidence type="ECO:0000259" key="6">
    <source>
        <dbReference type="Pfam" id="PF11699"/>
    </source>
</evidence>
<dbReference type="PANTHER" id="PTHR16684">
    <property type="entry name" value="CENTROMERE PROTEIN C"/>
    <property type="match status" value="1"/>
</dbReference>
<dbReference type="InterPro" id="IPR028386">
    <property type="entry name" value="CENP-C/Mif2/cnp3"/>
</dbReference>
<feature type="region of interest" description="Disordered" evidence="5">
    <location>
        <begin position="317"/>
        <end position="351"/>
    </location>
</feature>
<evidence type="ECO:0000256" key="4">
    <source>
        <dbReference type="ARBA" id="ARBA00023242"/>
    </source>
</evidence>
<dbReference type="GeneID" id="5126038"/>
<gene>
    <name evidence="7" type="ORF">PGUG_03429</name>
</gene>
<dbReference type="InterPro" id="IPR025974">
    <property type="entry name" value="Mif2/CENP-C_cupin"/>
</dbReference>
<feature type="domain" description="Mif2/CENP-C cupin" evidence="6">
    <location>
        <begin position="409"/>
        <end position="495"/>
    </location>
</feature>
<comment type="similarity">
    <text evidence="2">Belongs to the CENP-C/MIF2 family.</text>
</comment>
<dbReference type="AlphaFoldDB" id="A5DJH8"/>
<dbReference type="eggNOG" id="ENOG502S47H">
    <property type="taxonomic scope" value="Eukaryota"/>
</dbReference>
<reference evidence="7 8" key="1">
    <citation type="journal article" date="2009" name="Nature">
        <title>Evolution of pathogenicity and sexual reproduction in eight Candida genomes.</title>
        <authorList>
            <person name="Butler G."/>
            <person name="Rasmussen M.D."/>
            <person name="Lin M.F."/>
            <person name="Santos M.A."/>
            <person name="Sakthikumar S."/>
            <person name="Munro C.A."/>
            <person name="Rheinbay E."/>
            <person name="Grabherr M."/>
            <person name="Forche A."/>
            <person name="Reedy J.L."/>
            <person name="Agrafioti I."/>
            <person name="Arnaud M.B."/>
            <person name="Bates S."/>
            <person name="Brown A.J."/>
            <person name="Brunke S."/>
            <person name="Costanzo M.C."/>
            <person name="Fitzpatrick D.A."/>
            <person name="de Groot P.W."/>
            <person name="Harris D."/>
            <person name="Hoyer L.L."/>
            <person name="Hube B."/>
            <person name="Klis F.M."/>
            <person name="Kodira C."/>
            <person name="Lennard N."/>
            <person name="Logue M.E."/>
            <person name="Martin R."/>
            <person name="Neiman A.M."/>
            <person name="Nikolaou E."/>
            <person name="Quail M.A."/>
            <person name="Quinn J."/>
            <person name="Santos M.C."/>
            <person name="Schmitzberger F.F."/>
            <person name="Sherlock G."/>
            <person name="Shah P."/>
            <person name="Silverstein K.A."/>
            <person name="Skrzypek M.S."/>
            <person name="Soll D."/>
            <person name="Staggs R."/>
            <person name="Stansfield I."/>
            <person name="Stumpf M.P."/>
            <person name="Sudbery P.E."/>
            <person name="Srikantha T."/>
            <person name="Zeng Q."/>
            <person name="Berman J."/>
            <person name="Berriman M."/>
            <person name="Heitman J."/>
            <person name="Gow N.A."/>
            <person name="Lorenz M.C."/>
            <person name="Birren B.W."/>
            <person name="Kellis M."/>
            <person name="Cuomo C.A."/>
        </authorList>
    </citation>
    <scope>NUCLEOTIDE SEQUENCE [LARGE SCALE GENOMIC DNA]</scope>
    <source>
        <strain evidence="8">ATCC 6260 / CBS 566 / DSM 6381 / JCM 1539 / NBRC 10279 / NRRL Y-324</strain>
    </source>
</reference>
<dbReference type="GO" id="GO:0051315">
    <property type="term" value="P:attachment of mitotic spindle microtubules to kinetochore"/>
    <property type="evidence" value="ECO:0007669"/>
    <property type="project" value="TreeGrafter"/>
</dbReference>
<feature type="region of interest" description="Disordered" evidence="5">
    <location>
        <begin position="101"/>
        <end position="140"/>
    </location>
</feature>
<dbReference type="Proteomes" id="UP000001997">
    <property type="component" value="Unassembled WGS sequence"/>
</dbReference>
<dbReference type="SUPFAM" id="SSF51182">
    <property type="entry name" value="RmlC-like cupins"/>
    <property type="match status" value="1"/>
</dbReference>
<dbReference type="Pfam" id="PF11699">
    <property type="entry name" value="CENP-C_C"/>
    <property type="match status" value="1"/>
</dbReference>
<dbReference type="KEGG" id="pgu:PGUG_03429"/>
<feature type="region of interest" description="Disordered" evidence="5">
    <location>
        <begin position="228"/>
        <end position="267"/>
    </location>
</feature>
<feature type="region of interest" description="Disordered" evidence="5">
    <location>
        <begin position="155"/>
        <end position="198"/>
    </location>
</feature>
<dbReference type="STRING" id="294746.A5DJH8"/>
<dbReference type="Gene3D" id="2.60.120.10">
    <property type="entry name" value="Jelly Rolls"/>
    <property type="match status" value="1"/>
</dbReference>
<dbReference type="VEuPathDB" id="FungiDB:PGUG_03429"/>
<dbReference type="GO" id="GO:0005634">
    <property type="term" value="C:nucleus"/>
    <property type="evidence" value="ECO:0007669"/>
    <property type="project" value="UniProtKB-SubCell"/>
</dbReference>
<dbReference type="RefSeq" id="XP_001484048.2">
    <property type="nucleotide sequence ID" value="XM_001483998.1"/>
</dbReference>
<feature type="compositionally biased region" description="Polar residues" evidence="5">
    <location>
        <begin position="175"/>
        <end position="189"/>
    </location>
</feature>
<keyword evidence="4" id="KW-0539">Nucleus</keyword>
<dbReference type="GO" id="GO:0051455">
    <property type="term" value="P:spindle attachment to meiosis I kinetochore"/>
    <property type="evidence" value="ECO:0007669"/>
    <property type="project" value="TreeGrafter"/>
</dbReference>
<dbReference type="GO" id="GO:0019237">
    <property type="term" value="F:centromeric DNA binding"/>
    <property type="evidence" value="ECO:0007669"/>
    <property type="project" value="InterPro"/>
</dbReference>
<dbReference type="GO" id="GO:0000776">
    <property type="term" value="C:kinetochore"/>
    <property type="evidence" value="ECO:0007669"/>
    <property type="project" value="InterPro"/>
</dbReference>
<feature type="compositionally biased region" description="Basic and acidic residues" evidence="5">
    <location>
        <begin position="119"/>
        <end position="137"/>
    </location>
</feature>
<dbReference type="OMA" id="AKMFFVQ"/>
<organism evidence="7 8">
    <name type="scientific">Meyerozyma guilliermondii (strain ATCC 6260 / CBS 566 / DSM 6381 / JCM 1539 / NBRC 10279 / NRRL Y-324)</name>
    <name type="common">Yeast</name>
    <name type="synonym">Candida guilliermondii</name>
    <dbReference type="NCBI Taxonomy" id="294746"/>
    <lineage>
        <taxon>Eukaryota</taxon>
        <taxon>Fungi</taxon>
        <taxon>Dikarya</taxon>
        <taxon>Ascomycota</taxon>
        <taxon>Saccharomycotina</taxon>
        <taxon>Pichiomycetes</taxon>
        <taxon>Debaryomycetaceae</taxon>
        <taxon>Meyerozyma</taxon>
    </lineage>
</organism>
<protein>
    <recommendedName>
        <fullName evidence="6">Mif2/CENP-C cupin domain-containing protein</fullName>
    </recommendedName>
</protein>
<evidence type="ECO:0000313" key="8">
    <source>
        <dbReference type="Proteomes" id="UP000001997"/>
    </source>
</evidence>
<accession>A5DJH8</accession>
<dbReference type="CDD" id="cd06993">
    <property type="entry name" value="cupin_CENP-C_C"/>
    <property type="match status" value="1"/>
</dbReference>
<keyword evidence="3" id="KW-0238">DNA-binding</keyword>
<dbReference type="InterPro" id="IPR014710">
    <property type="entry name" value="RmlC-like_jellyroll"/>
</dbReference>
<dbReference type="EMBL" id="CH408158">
    <property type="protein sequence ID" value="EDK39331.2"/>
    <property type="molecule type" value="Genomic_DNA"/>
</dbReference>
<evidence type="ECO:0000256" key="3">
    <source>
        <dbReference type="ARBA" id="ARBA00023125"/>
    </source>
</evidence>
<proteinExistence type="inferred from homology"/>
<keyword evidence="8" id="KW-1185">Reference proteome</keyword>
<dbReference type="OrthoDB" id="1939643at2759"/>
<evidence type="ECO:0000256" key="1">
    <source>
        <dbReference type="ARBA" id="ARBA00004123"/>
    </source>
</evidence>
<dbReference type="FunCoup" id="A5DJH8">
    <property type="interactions" value="113"/>
</dbReference>
<feature type="region of interest" description="Disordered" evidence="5">
    <location>
        <begin position="1"/>
        <end position="21"/>
    </location>
</feature>
<comment type="subcellular location">
    <subcellularLocation>
        <location evidence="1">Nucleus</location>
    </subcellularLocation>
</comment>
<dbReference type="HOGENOM" id="CLU_527842_0_0_1"/>
<dbReference type="PANTHER" id="PTHR16684:SF11">
    <property type="entry name" value="CENTROMERE PROTEIN C"/>
    <property type="match status" value="1"/>
</dbReference>
<dbReference type="InterPro" id="IPR011051">
    <property type="entry name" value="RmlC_Cupin_sf"/>
</dbReference>
<evidence type="ECO:0000256" key="5">
    <source>
        <dbReference type="SAM" id="MobiDB-lite"/>
    </source>
</evidence>
<dbReference type="GO" id="GO:0051382">
    <property type="term" value="P:kinetochore assembly"/>
    <property type="evidence" value="ECO:0007669"/>
    <property type="project" value="InterPro"/>
</dbReference>
<dbReference type="InParanoid" id="A5DJH8"/>
<feature type="region of interest" description="Disordered" evidence="5">
    <location>
        <begin position="39"/>
        <end position="75"/>
    </location>
</feature>